<evidence type="ECO:0000256" key="1">
    <source>
        <dbReference type="SAM" id="Coils"/>
    </source>
</evidence>
<feature type="compositionally biased region" description="Basic and acidic residues" evidence="2">
    <location>
        <begin position="390"/>
        <end position="406"/>
    </location>
</feature>
<proteinExistence type="predicted"/>
<dbReference type="Proteomes" id="UP001500889">
    <property type="component" value="Chromosome E"/>
</dbReference>
<feature type="coiled-coil region" evidence="1">
    <location>
        <begin position="107"/>
        <end position="134"/>
    </location>
</feature>
<feature type="signal peptide" evidence="3">
    <location>
        <begin position="1"/>
        <end position="22"/>
    </location>
</feature>
<keyword evidence="5" id="KW-1185">Reference proteome</keyword>
<organism evidence="4 5">
    <name type="scientific">Drosophila madeirensis</name>
    <name type="common">Fruit fly</name>
    <dbReference type="NCBI Taxonomy" id="30013"/>
    <lineage>
        <taxon>Eukaryota</taxon>
        <taxon>Metazoa</taxon>
        <taxon>Ecdysozoa</taxon>
        <taxon>Arthropoda</taxon>
        <taxon>Hexapoda</taxon>
        <taxon>Insecta</taxon>
        <taxon>Pterygota</taxon>
        <taxon>Neoptera</taxon>
        <taxon>Endopterygota</taxon>
        <taxon>Diptera</taxon>
        <taxon>Brachycera</taxon>
        <taxon>Muscomorpha</taxon>
        <taxon>Ephydroidea</taxon>
        <taxon>Drosophilidae</taxon>
        <taxon>Drosophila</taxon>
        <taxon>Sophophora</taxon>
    </lineage>
</organism>
<keyword evidence="3" id="KW-0732">Signal</keyword>
<feature type="compositionally biased region" description="Acidic residues" evidence="2">
    <location>
        <begin position="378"/>
        <end position="389"/>
    </location>
</feature>
<feature type="region of interest" description="Disordered" evidence="2">
    <location>
        <begin position="174"/>
        <end position="203"/>
    </location>
</feature>
<protein>
    <submittedName>
        <fullName evidence="4">Nucleolar MIF4G domain-containing protein 1 homolog</fullName>
    </submittedName>
</protein>
<keyword evidence="1" id="KW-0175">Coiled coil</keyword>
<evidence type="ECO:0000313" key="5">
    <source>
        <dbReference type="Proteomes" id="UP001500889"/>
    </source>
</evidence>
<evidence type="ECO:0000256" key="3">
    <source>
        <dbReference type="SAM" id="SignalP"/>
    </source>
</evidence>
<sequence>MSKLNILLILWCAAMLMQPGMGQKLRVKRSPVSTLAVHATNSTFSTKMLSQARSITIAATPKMMTTKAVATPATPSTVLAYSTGFTAVPTTKAVATTDATTSTPQLFANLMSELQSARRRLDLLNDEIMAHSIRNPAATFAPPPRSGHRSPRIQELMARYCRHRRNPAAVSVVAAQSAPPSPPRGRLTLQSDPQNARKKRSHALSPHHLRGFYSKRLLPDGNTEMEEFQLVAPKMTDDNAQQELDYEPKMVAHNVARIRQVKKQNGSHILTPAEYYQKLKTSQALPPMFDMAQMFKQQARVFDLIDHADDMTLRQLPKLIDSLLKNGLGMGLVMDAKKIENKVQNSEEKEEKVQNSEEKEEKVHNSDYKEENGKNGEDKEDNEDKEENEESKFNKQEEQRRLLEAAKKNELKNAAANREDEEEFVISCPVRHDHHANRNGEIVDDDVVLVDQCHVA</sequence>
<evidence type="ECO:0000256" key="2">
    <source>
        <dbReference type="SAM" id="MobiDB-lite"/>
    </source>
</evidence>
<gene>
    <name evidence="4" type="ORF">DMAD_04850</name>
</gene>
<evidence type="ECO:0000313" key="4">
    <source>
        <dbReference type="EMBL" id="BFG06318.1"/>
    </source>
</evidence>
<accession>A0AAU9GE84</accession>
<dbReference type="EMBL" id="AP029267">
    <property type="protein sequence ID" value="BFG06318.1"/>
    <property type="molecule type" value="Genomic_DNA"/>
</dbReference>
<reference evidence="4 5" key="1">
    <citation type="submission" date="2024-02" db="EMBL/GenBank/DDBJ databases">
        <title>A chromosome-level genome assembly of Drosophila madeirensis, a fruit fly species endemic to Madeira island.</title>
        <authorList>
            <person name="Tomihara K."/>
            <person name="Llopart A."/>
            <person name="Yamamoto D."/>
        </authorList>
    </citation>
    <scope>NUCLEOTIDE SEQUENCE [LARGE SCALE GENOMIC DNA]</scope>
    <source>
        <strain evidence="4 5">RF1</strain>
    </source>
</reference>
<feature type="compositionally biased region" description="Basic and acidic residues" evidence="2">
    <location>
        <begin position="342"/>
        <end position="377"/>
    </location>
</feature>
<feature type="region of interest" description="Disordered" evidence="2">
    <location>
        <begin position="342"/>
        <end position="406"/>
    </location>
</feature>
<name>A0AAU9GE84_DROMD</name>
<feature type="chain" id="PRO_5043998160" evidence="3">
    <location>
        <begin position="23"/>
        <end position="456"/>
    </location>
</feature>
<dbReference type="AlphaFoldDB" id="A0AAU9GE84"/>